<dbReference type="EMBL" id="CP013277">
    <property type="protein sequence ID" value="AND28118.1"/>
    <property type="molecule type" value="Genomic_DNA"/>
</dbReference>
<dbReference type="AlphaFoldDB" id="A0A160LI90"/>
<sequence length="61" mass="6921">MSNSIIIMVGLYFIILGVVCILVKPSNRKDVTEDEMRKMKIVNVITGIFFTIIGSSFIIWL</sequence>
<proteinExistence type="predicted"/>
<geneLocation type="plasmid" evidence="1">
    <name>pAM65-52-2-350K</name>
</geneLocation>
<gene>
    <name evidence="1" type="ORF">ATN07_30920</name>
</gene>
<reference evidence="1" key="1">
    <citation type="journal article" date="2017" name="Res. Microbiol.">
        <title>Comparative genomics of extrachromosomal elements in Bacillus thuringiensis subsp. israelensis.</title>
        <authorList>
            <person name="Bolotin A."/>
            <person name="Gillis A."/>
            <person name="Sanchis V."/>
            <person name="Nielsen-LeRoux C."/>
            <person name="Mahillon J."/>
            <person name="Lereclus D."/>
            <person name="Sorokin A."/>
        </authorList>
    </citation>
    <scope>NUCLEOTIDE SEQUENCE</scope>
    <source>
        <strain evidence="1">AM65-52</strain>
        <plasmid evidence="1">pAM65-52-2-350K</plasmid>
    </source>
</reference>
<name>A0A160LI90_BACTI</name>
<accession>A0A160LI90</accession>
<protein>
    <submittedName>
        <fullName evidence="1">Uncharacterized protein</fullName>
    </submittedName>
</protein>
<keyword evidence="1" id="KW-0614">Plasmid</keyword>
<evidence type="ECO:0000313" key="1">
    <source>
        <dbReference type="EMBL" id="AND28118.1"/>
    </source>
</evidence>
<organism evidence="1">
    <name type="scientific">Bacillus thuringiensis subsp. israelensis</name>
    <dbReference type="NCBI Taxonomy" id="1430"/>
    <lineage>
        <taxon>Bacteria</taxon>
        <taxon>Bacillati</taxon>
        <taxon>Bacillota</taxon>
        <taxon>Bacilli</taxon>
        <taxon>Bacillales</taxon>
        <taxon>Bacillaceae</taxon>
        <taxon>Bacillus</taxon>
        <taxon>Bacillus cereus group</taxon>
    </lineage>
</organism>